<dbReference type="SUPFAM" id="SSF141371">
    <property type="entry name" value="PilZ domain-like"/>
    <property type="match status" value="1"/>
</dbReference>
<dbReference type="EMBL" id="PDYF01000011">
    <property type="protein sequence ID" value="PHU34844.1"/>
    <property type="molecule type" value="Genomic_DNA"/>
</dbReference>
<gene>
    <name evidence="1" type="ORF">CSX01_05765</name>
</gene>
<proteinExistence type="predicted"/>
<reference evidence="1 2" key="2">
    <citation type="submission" date="2017-10" db="EMBL/GenBank/DDBJ databases">
        <authorList>
            <person name="Banno H."/>
            <person name="Chua N.-H."/>
        </authorList>
    </citation>
    <scope>NUCLEOTIDE SEQUENCE [LARGE SCALE GENOMIC DNA]</scope>
    <source>
        <strain evidence="1 2">JK626</strain>
    </source>
</reference>
<dbReference type="Proteomes" id="UP000225889">
    <property type="component" value="Unassembled WGS sequence"/>
</dbReference>
<name>A0A2G3DV01_9FIRM</name>
<dbReference type="RefSeq" id="WP_099391751.1">
    <property type="nucleotide sequence ID" value="NZ_PDYF01000011.1"/>
</dbReference>
<evidence type="ECO:0000313" key="1">
    <source>
        <dbReference type="EMBL" id="PHU34844.1"/>
    </source>
</evidence>
<reference evidence="1 2" key="1">
    <citation type="submission" date="2017-10" db="EMBL/GenBank/DDBJ databases">
        <title>Resolving the taxonomy of Roseburia spp., Eubacterium rectale and Agathobacter spp. through phylogenomic analysis.</title>
        <authorList>
            <person name="Sheridan P.O."/>
            <person name="Walker A.W."/>
            <person name="Duncan S.H."/>
            <person name="Scott K.P."/>
            <person name="Toole P.W.O."/>
            <person name="Luis P."/>
            <person name="Flint H.J."/>
        </authorList>
    </citation>
    <scope>NUCLEOTIDE SEQUENCE [LARGE SCALE GENOMIC DNA]</scope>
    <source>
        <strain evidence="1 2">JK626</strain>
    </source>
</reference>
<sequence length="264" mass="30265">MSKNIYKGLLLSNIKKDYTLSIVAKLKGKKVDLPLEYAELTDEEYEELTEKYGQEILPLEPIVSQWEKKLLEISFKGHESVLELFVVTNEEVFQWVAVKVFRINLSTGRYINMITSGLLYGKKYNRRRGVRINIDKVMNLEQEGETFHVIVKDLSYCGVGFFELGEGMVKKGVPFILHLTEPGENGEEKLVCKLVGKILNQRNDSGGIFSGCILSTKHAAFLQKYIAMKQLEQISGKKQDFRITHNVIGENWKRDRAERLKASK</sequence>
<comment type="caution">
    <text evidence="1">The sequence shown here is derived from an EMBL/GenBank/DDBJ whole genome shotgun (WGS) entry which is preliminary data.</text>
</comment>
<protein>
    <recommendedName>
        <fullName evidence="3">PilZ domain-containing protein</fullName>
    </recommendedName>
</protein>
<dbReference type="AlphaFoldDB" id="A0A2G3DV01"/>
<evidence type="ECO:0000313" key="2">
    <source>
        <dbReference type="Proteomes" id="UP000225889"/>
    </source>
</evidence>
<accession>A0A2G3DV01</accession>
<evidence type="ECO:0008006" key="3">
    <source>
        <dbReference type="Google" id="ProtNLM"/>
    </source>
</evidence>
<organism evidence="1 2">
    <name type="scientific">Pseudobutyrivibrio ruminis</name>
    <dbReference type="NCBI Taxonomy" id="46206"/>
    <lineage>
        <taxon>Bacteria</taxon>
        <taxon>Bacillati</taxon>
        <taxon>Bacillota</taxon>
        <taxon>Clostridia</taxon>
        <taxon>Lachnospirales</taxon>
        <taxon>Lachnospiraceae</taxon>
        <taxon>Pseudobutyrivibrio</taxon>
    </lineage>
</organism>